<feature type="transmembrane region" description="Helical" evidence="10">
    <location>
        <begin position="9"/>
        <end position="29"/>
    </location>
</feature>
<evidence type="ECO:0000313" key="12">
    <source>
        <dbReference type="EMBL" id="KAH9529515.1"/>
    </source>
</evidence>
<keyword evidence="6 9" id="KW-0326">Glycosidase</keyword>
<keyword evidence="10" id="KW-1133">Transmembrane helix</keyword>
<comment type="subunit">
    <text evidence="2">Homodimer; disulfide-linked.</text>
</comment>
<dbReference type="AlphaFoldDB" id="A0A922IFX0"/>
<evidence type="ECO:0000256" key="2">
    <source>
        <dbReference type="ARBA" id="ARBA00011748"/>
    </source>
</evidence>
<dbReference type="SUPFAM" id="SSF88688">
    <property type="entry name" value="Families 57/38 glycoside transferase middle domain"/>
    <property type="match status" value="1"/>
</dbReference>
<evidence type="ECO:0000259" key="11">
    <source>
        <dbReference type="SMART" id="SM00872"/>
    </source>
</evidence>
<evidence type="ECO:0000256" key="1">
    <source>
        <dbReference type="ARBA" id="ARBA00009792"/>
    </source>
</evidence>
<comment type="similarity">
    <text evidence="1 9">Belongs to the glycosyl hydrolase 38 family.</text>
</comment>
<dbReference type="GO" id="GO:0006013">
    <property type="term" value="P:mannose metabolic process"/>
    <property type="evidence" value="ECO:0007669"/>
    <property type="project" value="InterPro"/>
</dbReference>
<sequence>MARSNPRIIFLYLLFPAIFIIFIYSFIFAKFSTINQPYSRYGQNYSPTIVTDNNKNNNNNDNHTFVIKNDISQNDDNYNKYSPNVLNRNFSQDVLKTNKEFAILLNQLSNDDNETWSETLEQRFNSQHPRFPLKVIIVPHSHNDPGWLNTYDQYFYHYTYYVLDNLVKNLNKYPNMTFVWAEMSFFSRWWDRLSSNKMKESLRKLLNESRLEIVTGGWVMNDEATTHYFDMIDQLIEGHQFIRTELKIDTPLRNSFSVDPFGHSTTFSYLLQKSGISNIYIQRTHHAWKKYLSEQQYLNFFWKQPFQNKNDRLPLCHMSPLHLYSFKYACGPDYKVCLEFDFRKIYGENSESTATPLNATNLETKAKKIIKQYSKLGSLFSHNVALVLLGDDFRYNFDIEWQQQYKNYMLLMDYINSNGKKFNDTEITFGTIEDYFTTVNDRLPINQNNYPIVEGDFMPYADVYVDSISSYWTGYFTTRPYFKSLSRELQHLLRSTEIFYSLTRNFLRQRWKTNYLNVLLDREYNIISNARQNLALFQHHDGITGTSKDYVMEDYGRRLSHSINSTMITLAKIVQYLNLDIDSFNDVNNTEQFIFTTSYRSNWRTITKQLVLKVPSDQDGLRLLVLNSHTQLVTESIKIFADDPFIQIIDIENKRKIPFQINPVFINGSKFSSKIFEIEFYDQLYPLSVKNYKILTNEDSLDPKVTIFKHHSGRINHSNDQAFLFETTKNFHLENDYLLVTLNARGYIEKIHFKQKNLTEYFDMSFIAYNSVPKRSGAYLLKFVHQNPYPDLFFSQTPIINLFKGHLSSTIIVNYTDIAYSIKLYNIKSDIGAAIEMKLLIDLEDKANYENQEIVIRLGTHINNNNNNDNYDNRFDEKRKTINKTLYNRTFYVDSNGFQMLERHFIDSIGIEGNYYPMTSAVFIEDEIRRFSILSSHSHGVTSPQNGMIEIMLDRRILYDDKRGLSEGVMDNIPAQSNFWLVFEHVHHNNGPSSSSNGKISPPVLSRLADSLLLYLNYPSITMYSYRSEQEVTKRSTKKYYRNRYLIAPNTLCRYFLLNLRTLPINDNFNHPSQSSLMILHNRVSLQSSIEPSLDDYIPNNICGDYHNNNNYDDHDSPLIISSSGTINNLLPTKSSSITHLFNDVRITSMHKTLLSGMKSSNKMISSISEMNILPFQLESYNVTF</sequence>
<dbReference type="Gene3D" id="2.70.98.30">
    <property type="entry name" value="Golgi alpha-mannosidase II, domain 4"/>
    <property type="match status" value="1"/>
</dbReference>
<dbReference type="GO" id="GO:0030246">
    <property type="term" value="F:carbohydrate binding"/>
    <property type="evidence" value="ECO:0007669"/>
    <property type="project" value="InterPro"/>
</dbReference>
<gene>
    <name evidence="12" type="ORF">DERF_003396</name>
</gene>
<evidence type="ECO:0000256" key="9">
    <source>
        <dbReference type="RuleBase" id="RU361199"/>
    </source>
</evidence>
<comment type="caution">
    <text evidence="12">The sequence shown here is derived from an EMBL/GenBank/DDBJ whole genome shotgun (WGS) entry which is preliminary data.</text>
</comment>
<dbReference type="InterPro" id="IPR011682">
    <property type="entry name" value="Glyco_hydro_38_C"/>
</dbReference>
<dbReference type="Pfam" id="PF09261">
    <property type="entry name" value="Alpha-mann_mid"/>
    <property type="match status" value="1"/>
</dbReference>
<dbReference type="PANTHER" id="PTHR11607:SF70">
    <property type="entry name" value="ALPHA-MANNOSIDASE"/>
    <property type="match status" value="1"/>
</dbReference>
<dbReference type="InterPro" id="IPR011330">
    <property type="entry name" value="Glyco_hydro/deAcase_b/a-brl"/>
</dbReference>
<dbReference type="InterPro" id="IPR015341">
    <property type="entry name" value="Glyco_hydro_38_cen"/>
</dbReference>
<dbReference type="Gene3D" id="1.20.1270.50">
    <property type="entry name" value="Glycoside hydrolase family 38, central domain"/>
    <property type="match status" value="1"/>
</dbReference>
<keyword evidence="5 9" id="KW-0862">Zinc</keyword>
<dbReference type="EC" id="3.2.1.-" evidence="9"/>
<accession>A0A922IFX0</accession>
<dbReference type="PANTHER" id="PTHR11607">
    <property type="entry name" value="ALPHA-MANNOSIDASE"/>
    <property type="match status" value="1"/>
</dbReference>
<proteinExistence type="inferred from homology"/>
<dbReference type="Gene3D" id="3.20.110.10">
    <property type="entry name" value="Glycoside hydrolase 38, N terminal domain"/>
    <property type="match status" value="1"/>
</dbReference>
<dbReference type="SMART" id="SM00872">
    <property type="entry name" value="Alpha-mann_mid"/>
    <property type="match status" value="1"/>
</dbReference>
<evidence type="ECO:0000256" key="4">
    <source>
        <dbReference type="ARBA" id="ARBA00022801"/>
    </source>
</evidence>
<dbReference type="InterPro" id="IPR037094">
    <property type="entry name" value="Glyco_hydro_38_cen_sf"/>
</dbReference>
<reference evidence="12" key="1">
    <citation type="submission" date="2013-05" db="EMBL/GenBank/DDBJ databases">
        <authorList>
            <person name="Yim A.K.Y."/>
            <person name="Chan T.F."/>
            <person name="Ji K.M."/>
            <person name="Liu X.Y."/>
            <person name="Zhou J.W."/>
            <person name="Li R.Q."/>
            <person name="Yang K.Y."/>
            <person name="Li J."/>
            <person name="Li M."/>
            <person name="Law P.T.W."/>
            <person name="Wu Y.L."/>
            <person name="Cai Z.L."/>
            <person name="Qin H."/>
            <person name="Bao Y."/>
            <person name="Leung R.K.K."/>
            <person name="Ng P.K.S."/>
            <person name="Zou J."/>
            <person name="Zhong X.J."/>
            <person name="Ran P.X."/>
            <person name="Zhong N.S."/>
            <person name="Liu Z.G."/>
            <person name="Tsui S.K.W."/>
        </authorList>
    </citation>
    <scope>NUCLEOTIDE SEQUENCE</scope>
    <source>
        <strain evidence="12">Derf</strain>
        <tissue evidence="12">Whole organism</tissue>
    </source>
</reference>
<evidence type="ECO:0000256" key="10">
    <source>
        <dbReference type="SAM" id="Phobius"/>
    </source>
</evidence>
<dbReference type="Pfam" id="PF07748">
    <property type="entry name" value="Glyco_hydro_38C"/>
    <property type="match status" value="1"/>
</dbReference>
<dbReference type="InterPro" id="IPR013780">
    <property type="entry name" value="Glyco_hydro_b"/>
</dbReference>
<keyword evidence="10" id="KW-0472">Membrane</keyword>
<keyword evidence="10" id="KW-0812">Transmembrane</keyword>
<evidence type="ECO:0000256" key="7">
    <source>
        <dbReference type="ARBA" id="ARBA00059516"/>
    </source>
</evidence>
<organism evidence="12 13">
    <name type="scientific">Dermatophagoides farinae</name>
    <name type="common">American house dust mite</name>
    <dbReference type="NCBI Taxonomy" id="6954"/>
    <lineage>
        <taxon>Eukaryota</taxon>
        <taxon>Metazoa</taxon>
        <taxon>Ecdysozoa</taxon>
        <taxon>Arthropoda</taxon>
        <taxon>Chelicerata</taxon>
        <taxon>Arachnida</taxon>
        <taxon>Acari</taxon>
        <taxon>Acariformes</taxon>
        <taxon>Sarcoptiformes</taxon>
        <taxon>Astigmata</taxon>
        <taxon>Psoroptidia</taxon>
        <taxon>Analgoidea</taxon>
        <taxon>Pyroglyphidae</taxon>
        <taxon>Dermatophagoidinae</taxon>
        <taxon>Dermatophagoides</taxon>
    </lineage>
</organism>
<dbReference type="SUPFAM" id="SSF74650">
    <property type="entry name" value="Galactose mutarotase-like"/>
    <property type="match status" value="1"/>
</dbReference>
<dbReference type="GO" id="GO:0006491">
    <property type="term" value="P:N-glycan processing"/>
    <property type="evidence" value="ECO:0007669"/>
    <property type="project" value="TreeGrafter"/>
</dbReference>
<dbReference type="InterPro" id="IPR011013">
    <property type="entry name" value="Gal_mutarotase_sf_dom"/>
</dbReference>
<protein>
    <recommendedName>
        <fullName evidence="9">Alpha-mannosidase</fullName>
        <ecNumber evidence="9">3.2.1.-</ecNumber>
    </recommendedName>
</protein>
<reference evidence="12" key="2">
    <citation type="journal article" date="2022" name="Res Sq">
        <title>Comparative Genomics Reveals Insights into the Divergent Evolution of Astigmatic Mites and Household Pest Adaptations.</title>
        <authorList>
            <person name="Xiong Q."/>
            <person name="Wan A.T.-Y."/>
            <person name="Liu X.-Y."/>
            <person name="Fung C.S.-H."/>
            <person name="Xiao X."/>
            <person name="Malainual N."/>
            <person name="Hou J."/>
            <person name="Wang L."/>
            <person name="Wang M."/>
            <person name="Yang K."/>
            <person name="Cui Y."/>
            <person name="Leung E."/>
            <person name="Nong W."/>
            <person name="Shin S.-K."/>
            <person name="Au S."/>
            <person name="Jeong K.Y."/>
            <person name="Chew F.T."/>
            <person name="Hui J."/>
            <person name="Leung T.F."/>
            <person name="Tungtrongchitr A."/>
            <person name="Zhong N."/>
            <person name="Liu Z."/>
            <person name="Tsui S."/>
        </authorList>
    </citation>
    <scope>NUCLEOTIDE SEQUENCE</scope>
    <source>
        <strain evidence="12">Derf</strain>
        <tissue evidence="12">Whole organism</tissue>
    </source>
</reference>
<dbReference type="GO" id="GO:0004572">
    <property type="term" value="F:mannosyl-oligosaccharide 1,3-1,6-alpha-mannosidase activity"/>
    <property type="evidence" value="ECO:0007669"/>
    <property type="project" value="UniProtKB-EC"/>
</dbReference>
<dbReference type="GO" id="GO:0046872">
    <property type="term" value="F:metal ion binding"/>
    <property type="evidence" value="ECO:0007669"/>
    <property type="project" value="UniProtKB-KW"/>
</dbReference>
<dbReference type="Pfam" id="PF01074">
    <property type="entry name" value="Glyco_hydro_38N"/>
    <property type="match status" value="1"/>
</dbReference>
<evidence type="ECO:0000256" key="6">
    <source>
        <dbReference type="ARBA" id="ARBA00023295"/>
    </source>
</evidence>
<dbReference type="InterPro" id="IPR027291">
    <property type="entry name" value="Glyco_hydro_38_N_sf"/>
</dbReference>
<dbReference type="InterPro" id="IPR050843">
    <property type="entry name" value="Glycosyl_Hydrlase_38"/>
</dbReference>
<evidence type="ECO:0000313" key="13">
    <source>
        <dbReference type="Proteomes" id="UP000790347"/>
    </source>
</evidence>
<name>A0A922IFX0_DERFA</name>
<dbReference type="Gene3D" id="2.60.40.1180">
    <property type="entry name" value="Golgi alpha-mannosidase II"/>
    <property type="match status" value="1"/>
</dbReference>
<dbReference type="FunFam" id="1.20.1270.50:FF:000001">
    <property type="entry name" value="Alpha-mannosidase"/>
    <property type="match status" value="1"/>
</dbReference>
<keyword evidence="13" id="KW-1185">Reference proteome</keyword>
<comment type="function">
    <text evidence="7">Catalyzes the first committed step in the biosynthesis of complex N-glycans. It controls conversion of high mannose to complex N-glycans; the final hydrolytic step in the N-glycan maturation pathway.</text>
</comment>
<dbReference type="SUPFAM" id="SSF88713">
    <property type="entry name" value="Glycoside hydrolase/deacetylase"/>
    <property type="match status" value="1"/>
</dbReference>
<dbReference type="GO" id="GO:0000139">
    <property type="term" value="C:Golgi membrane"/>
    <property type="evidence" value="ECO:0007669"/>
    <property type="project" value="TreeGrafter"/>
</dbReference>
<keyword evidence="4 9" id="KW-0378">Hydrolase</keyword>
<evidence type="ECO:0000256" key="3">
    <source>
        <dbReference type="ARBA" id="ARBA00022723"/>
    </source>
</evidence>
<evidence type="ECO:0000256" key="5">
    <source>
        <dbReference type="ARBA" id="ARBA00022833"/>
    </source>
</evidence>
<feature type="domain" description="Glycoside hydrolase family 38 central" evidence="11">
    <location>
        <begin position="470"/>
        <end position="559"/>
    </location>
</feature>
<keyword evidence="3 9" id="KW-0479">Metal-binding</keyword>
<evidence type="ECO:0000256" key="8">
    <source>
        <dbReference type="ARBA" id="ARBA00093232"/>
    </source>
</evidence>
<comment type="cofactor">
    <cofactor evidence="9">
        <name>Zn(2+)</name>
        <dbReference type="ChEBI" id="CHEBI:29105"/>
    </cofactor>
    <text evidence="9">Binds 1 zinc ion per subunit.</text>
</comment>
<comment type="catalytic activity">
    <reaction evidence="8">
        <text>N(4)-{beta-D-GlcNAc-(1-&gt;2)-alpha-D-Man-(1-&gt;3)-[alpha-D-Man-(1-&gt;3)-[alpha-D-Man-(1-&gt;6)]-alpha-D-Man-(1-&gt;6)]-beta-D-Man-(1-&gt;4)-beta-D-GlcNAc-(1-&gt;4)-beta-D-GlcNAc}-L-asparaginyl-[protein] + 2 H2O = 2 alpha-D-mannopyranose + an N(4)-{beta-D-GlcNAc-(1-&gt;2)-alpha-D-Man-(1-&gt;3)-[alpha-D-Man-(1-&gt;6)]-beta-D-Man-(1-&gt;4)-beta-D-GlcNAc-(1-&gt;4)-beta-D-GlcNAc}-L-asparaginyl-[protein]</text>
        <dbReference type="Rhea" id="RHEA:56052"/>
        <dbReference type="Rhea" id="RHEA-COMP:14368"/>
        <dbReference type="Rhea" id="RHEA-COMP:14369"/>
        <dbReference type="ChEBI" id="CHEBI:15377"/>
        <dbReference type="ChEBI" id="CHEBI:28729"/>
        <dbReference type="ChEBI" id="CHEBI:60615"/>
        <dbReference type="ChEBI" id="CHEBI:60625"/>
        <dbReference type="EC" id="3.2.1.114"/>
    </reaction>
</comment>
<dbReference type="Proteomes" id="UP000790347">
    <property type="component" value="Unassembled WGS sequence"/>
</dbReference>
<dbReference type="EMBL" id="ASGP02000001">
    <property type="protein sequence ID" value="KAH9529515.1"/>
    <property type="molecule type" value="Genomic_DNA"/>
</dbReference>
<dbReference type="InterPro" id="IPR028995">
    <property type="entry name" value="Glyco_hydro_57/38_cen_sf"/>
</dbReference>
<dbReference type="InterPro" id="IPR000602">
    <property type="entry name" value="Glyco_hydro_38_N"/>
</dbReference>